<comment type="caution">
    <text evidence="1">The sequence shown here is derived from an EMBL/GenBank/DDBJ whole genome shotgun (WGS) entry which is preliminary data.</text>
</comment>
<proteinExistence type="predicted"/>
<protein>
    <submittedName>
        <fullName evidence="1">Uncharacterized protein</fullName>
    </submittedName>
</protein>
<sequence length="310" mass="33440">MTSVWRFSIVWLVATLLGGLSVIVAMPALAQEKSMSNIISYTSNKADDRFETELTVRPDGAAVLKIGSNRDRRSGPAGLFRAVVPAHLIAQLSRDTTSPAFLGAPSQVQLVPDETFREIKVIGPENSPLVKLVGEELATPAPFAQAESTIESIILFLLKSPVVAIVMQVSMFPEQVIAGQRTPFDLVLGNVGQKPFFLDAPTQWGEKASQGDLVAVRTDIPLAELSSAHQQFLPLGRSNFEVANPSIIGPRVRLGSGEGIALRFQSDFSWEPGRYKVDIDLVLPLLGDDDKPLMLVGLVSESKPVSVSAK</sequence>
<keyword evidence="2" id="KW-1185">Reference proteome</keyword>
<dbReference type="AlphaFoldDB" id="A0A7U7GB63"/>
<accession>A0A7U7GB63</accession>
<dbReference type="EMBL" id="CBTK010000106">
    <property type="protein sequence ID" value="CDH44859.1"/>
    <property type="molecule type" value="Genomic_DNA"/>
</dbReference>
<evidence type="ECO:0000313" key="2">
    <source>
        <dbReference type="Proteomes" id="UP000019184"/>
    </source>
</evidence>
<name>A0A7U7GB63_9GAMM</name>
<dbReference type="Proteomes" id="UP000019184">
    <property type="component" value="Unassembled WGS sequence"/>
</dbReference>
<gene>
    <name evidence="1" type="ORF">BN874_1940003</name>
</gene>
<evidence type="ECO:0000313" key="1">
    <source>
        <dbReference type="EMBL" id="CDH44859.1"/>
    </source>
</evidence>
<organism evidence="1 2">
    <name type="scientific">Candidatus Contendobacter odensis Run_B_J11</name>
    <dbReference type="NCBI Taxonomy" id="1400861"/>
    <lineage>
        <taxon>Bacteria</taxon>
        <taxon>Pseudomonadati</taxon>
        <taxon>Pseudomonadota</taxon>
        <taxon>Gammaproteobacteria</taxon>
        <taxon>Candidatus Competibacteraceae</taxon>
        <taxon>Candidatus Contendibacter</taxon>
    </lineage>
</organism>
<dbReference type="RefSeq" id="WP_034432031.1">
    <property type="nucleotide sequence ID" value="NZ_CBTK010000106.1"/>
</dbReference>
<reference evidence="1 2" key="1">
    <citation type="journal article" date="2014" name="ISME J.">
        <title>Candidatus Competibacter-lineage genomes retrieved from metagenomes reveal functional metabolic diversity.</title>
        <authorList>
            <person name="McIlroy S.J."/>
            <person name="Albertsen M."/>
            <person name="Andresen E.K."/>
            <person name="Saunders A.M."/>
            <person name="Kristiansen R."/>
            <person name="Stokholm-Bjerregaard M."/>
            <person name="Nielsen K.L."/>
            <person name="Nielsen P.H."/>
        </authorList>
    </citation>
    <scope>NUCLEOTIDE SEQUENCE [LARGE SCALE GENOMIC DNA]</scope>
    <source>
        <strain evidence="1 2">Run_B_J11</strain>
    </source>
</reference>